<comment type="caution">
    <text evidence="10">The sequence shown here is derived from an EMBL/GenBank/DDBJ whole genome shotgun (WGS) entry which is preliminary data.</text>
</comment>
<evidence type="ECO:0000256" key="4">
    <source>
        <dbReference type="ARBA" id="ARBA00011738"/>
    </source>
</evidence>
<evidence type="ECO:0000313" key="10">
    <source>
        <dbReference type="EMBL" id="EAQ80544.1"/>
    </source>
</evidence>
<gene>
    <name evidence="10" type="ORF">DSM3645_14400</name>
</gene>
<dbReference type="Proteomes" id="UP000004358">
    <property type="component" value="Unassembled WGS sequence"/>
</dbReference>
<evidence type="ECO:0000256" key="7">
    <source>
        <dbReference type="ARBA" id="ARBA00022679"/>
    </source>
</evidence>
<dbReference type="Gene3D" id="3.40.50.1100">
    <property type="match status" value="2"/>
</dbReference>
<dbReference type="InterPro" id="IPR050214">
    <property type="entry name" value="Cys_Synth/Cystath_Beta-Synth"/>
</dbReference>
<evidence type="ECO:0000256" key="8">
    <source>
        <dbReference type="ARBA" id="ARBA00022898"/>
    </source>
</evidence>
<comment type="similarity">
    <text evidence="3">Belongs to the cysteine synthase/cystathionine beta-synthase family. SbnA subfamily.</text>
</comment>
<comment type="subunit">
    <text evidence="4">Homodimer.</text>
</comment>
<dbReference type="InterPro" id="IPR001216">
    <property type="entry name" value="P-phosphate_BS"/>
</dbReference>
<dbReference type="eggNOG" id="COG0031">
    <property type="taxonomic scope" value="Bacteria"/>
</dbReference>
<dbReference type="GO" id="GO:0006535">
    <property type="term" value="P:cysteine biosynthetic process from serine"/>
    <property type="evidence" value="ECO:0007669"/>
    <property type="project" value="InterPro"/>
</dbReference>
<evidence type="ECO:0000256" key="2">
    <source>
        <dbReference type="ARBA" id="ARBA00004924"/>
    </source>
</evidence>
<reference evidence="10 11" key="1">
    <citation type="submission" date="2006-02" db="EMBL/GenBank/DDBJ databases">
        <authorList>
            <person name="Amann R."/>
            <person name="Ferriera S."/>
            <person name="Johnson J."/>
            <person name="Kravitz S."/>
            <person name="Halpern A."/>
            <person name="Remington K."/>
            <person name="Beeson K."/>
            <person name="Tran B."/>
            <person name="Rogers Y.-H."/>
            <person name="Friedman R."/>
            <person name="Venter J.C."/>
        </authorList>
    </citation>
    <scope>NUCLEOTIDE SEQUENCE [LARGE SCALE GENOMIC DNA]</scope>
    <source>
        <strain evidence="10 11">DSM 3645</strain>
    </source>
</reference>
<dbReference type="STRING" id="314230.DSM3645_14400"/>
<dbReference type="AlphaFoldDB" id="A3ZS86"/>
<keyword evidence="8" id="KW-0663">Pyridoxal phosphate</keyword>
<evidence type="ECO:0000259" key="9">
    <source>
        <dbReference type="Pfam" id="PF00291"/>
    </source>
</evidence>
<evidence type="ECO:0000256" key="1">
    <source>
        <dbReference type="ARBA" id="ARBA00001933"/>
    </source>
</evidence>
<evidence type="ECO:0000256" key="5">
    <source>
        <dbReference type="ARBA" id="ARBA00012331"/>
    </source>
</evidence>
<dbReference type="GO" id="GO:0016765">
    <property type="term" value="F:transferase activity, transferring alkyl or aryl (other than methyl) groups"/>
    <property type="evidence" value="ECO:0007669"/>
    <property type="project" value="UniProtKB-ARBA"/>
</dbReference>
<dbReference type="HOGENOM" id="CLU_021018_1_0_0"/>
<dbReference type="NCBIfam" id="TIGR03945">
    <property type="entry name" value="PLP_SbnA_fam"/>
    <property type="match status" value="1"/>
</dbReference>
<dbReference type="InterPro" id="IPR001926">
    <property type="entry name" value="TrpB-like_PALP"/>
</dbReference>
<keyword evidence="7" id="KW-0808">Transferase</keyword>
<evidence type="ECO:0000256" key="6">
    <source>
        <dbReference type="ARBA" id="ARBA00016985"/>
    </source>
</evidence>
<sequence>MLRVFSHAQKSCGNSMQMNYRRGHRQPMNALRNLTRRIGETAYSSITSQKSTEVADGILQAIGRTSLVRFRRYLDRQDVTLYAKLESQNPGGSAKDRPARQMLEAAIKEGEISSNATIIESSSGNMGIGLAQACRYHGLRFICVVDPNAQPQNVAIMRALGAEIELVTKRVNGDFLAARLARVCRLLEEIPQSYWPNQYANPQNPIAHEQGTIREIDELLKGEFDYLFVATSSTGTAQGCRNYLQSRGRDVKVVAVDAMGSVLFGGTSGERKIPGLGAGREPKLARGQSFSQIVRVKDVDCVVGCRRAAEREALLVGGSSGGVLETVRFMQDELAGKRCVAILHDSGTRYLDTVFDDAWVQETLGVSSQEIEYLKNAKAFSFASGLTQ</sequence>
<dbReference type="EMBL" id="AANZ01000008">
    <property type="protein sequence ID" value="EAQ80544.1"/>
    <property type="molecule type" value="Genomic_DNA"/>
</dbReference>
<dbReference type="InterPro" id="IPR023927">
    <property type="entry name" value="SbnA"/>
</dbReference>
<proteinExistence type="inferred from homology"/>
<dbReference type="PROSITE" id="PS00901">
    <property type="entry name" value="CYS_SYNTHASE"/>
    <property type="match status" value="1"/>
</dbReference>
<comment type="cofactor">
    <cofactor evidence="1">
        <name>pyridoxal 5'-phosphate</name>
        <dbReference type="ChEBI" id="CHEBI:597326"/>
    </cofactor>
</comment>
<dbReference type="SUPFAM" id="SSF53686">
    <property type="entry name" value="Tryptophan synthase beta subunit-like PLP-dependent enzymes"/>
    <property type="match status" value="1"/>
</dbReference>
<dbReference type="InterPro" id="IPR036052">
    <property type="entry name" value="TrpB-like_PALP_sf"/>
</dbReference>
<organism evidence="10 11">
    <name type="scientific">Blastopirellula marina DSM 3645</name>
    <dbReference type="NCBI Taxonomy" id="314230"/>
    <lineage>
        <taxon>Bacteria</taxon>
        <taxon>Pseudomonadati</taxon>
        <taxon>Planctomycetota</taxon>
        <taxon>Planctomycetia</taxon>
        <taxon>Pirellulales</taxon>
        <taxon>Pirellulaceae</taxon>
        <taxon>Blastopirellula</taxon>
    </lineage>
</organism>
<feature type="domain" description="Tryptophan synthase beta chain-like PALP" evidence="9">
    <location>
        <begin position="58"/>
        <end position="344"/>
    </location>
</feature>
<evidence type="ECO:0000313" key="11">
    <source>
        <dbReference type="Proteomes" id="UP000004358"/>
    </source>
</evidence>
<evidence type="ECO:0000256" key="3">
    <source>
        <dbReference type="ARBA" id="ARBA00008519"/>
    </source>
</evidence>
<protein>
    <recommendedName>
        <fullName evidence="6">N-(2-amino-2-carboxyethyl)-L-glutamate synthase</fullName>
        <ecNumber evidence="5">2.5.1.140</ecNumber>
    </recommendedName>
</protein>
<dbReference type="CDD" id="cd01561">
    <property type="entry name" value="CBS_like"/>
    <property type="match status" value="1"/>
</dbReference>
<dbReference type="EC" id="2.5.1.140" evidence="5"/>
<name>A3ZS86_9BACT</name>
<dbReference type="Pfam" id="PF00291">
    <property type="entry name" value="PALP"/>
    <property type="match status" value="1"/>
</dbReference>
<dbReference type="PANTHER" id="PTHR10314">
    <property type="entry name" value="CYSTATHIONINE BETA-SYNTHASE"/>
    <property type="match status" value="1"/>
</dbReference>
<accession>A3ZS86</accession>
<comment type="pathway">
    <text evidence="2">Siderophore biosynthesis.</text>
</comment>